<feature type="transmembrane region" description="Helical" evidence="2">
    <location>
        <begin position="722"/>
        <end position="745"/>
    </location>
</feature>
<keyword evidence="4" id="KW-1185">Reference proteome</keyword>
<feature type="transmembrane region" description="Helical" evidence="2">
    <location>
        <begin position="802"/>
        <end position="819"/>
    </location>
</feature>
<feature type="region of interest" description="Disordered" evidence="1">
    <location>
        <begin position="852"/>
        <end position="894"/>
    </location>
</feature>
<dbReference type="InterPro" id="IPR045122">
    <property type="entry name" value="Csc1-like"/>
</dbReference>
<feature type="transmembrane region" description="Helical" evidence="2">
    <location>
        <begin position="277"/>
        <end position="298"/>
    </location>
</feature>
<proteinExistence type="predicted"/>
<dbReference type="OMA" id="CSKSLCY"/>
<gene>
    <name evidence="3" type="ORF">DLAC_05932</name>
</gene>
<feature type="transmembrane region" description="Helical" evidence="2">
    <location>
        <begin position="774"/>
        <end position="795"/>
    </location>
</feature>
<dbReference type="PANTHER" id="PTHR13018">
    <property type="entry name" value="PROBABLE MEMBRANE PROTEIN DUF221-RELATED"/>
    <property type="match status" value="1"/>
</dbReference>
<evidence type="ECO:0000256" key="1">
    <source>
        <dbReference type="SAM" id="MobiDB-lite"/>
    </source>
</evidence>
<evidence type="ECO:0000256" key="2">
    <source>
        <dbReference type="SAM" id="Phobius"/>
    </source>
</evidence>
<feature type="transmembrane region" description="Helical" evidence="2">
    <location>
        <begin position="322"/>
        <end position="341"/>
    </location>
</feature>
<reference evidence="3 4" key="1">
    <citation type="submission" date="2015-12" db="EMBL/GenBank/DDBJ databases">
        <title>Dictyostelia acquired genes for synthesis and detection of signals that induce cell-type specialization by lateral gene transfer from prokaryotes.</title>
        <authorList>
            <person name="Gloeckner G."/>
            <person name="Schaap P."/>
        </authorList>
    </citation>
    <scope>NUCLEOTIDE SEQUENCE [LARGE SCALE GENOMIC DNA]</scope>
    <source>
        <strain evidence="3 4">TK</strain>
    </source>
</reference>
<protein>
    <submittedName>
        <fullName evidence="3">Uncharacterized protein</fullName>
    </submittedName>
</protein>
<feature type="transmembrane region" description="Helical" evidence="2">
    <location>
        <begin position="605"/>
        <end position="629"/>
    </location>
</feature>
<dbReference type="AlphaFoldDB" id="A0A151ZH24"/>
<feature type="compositionally biased region" description="Acidic residues" evidence="1">
    <location>
        <begin position="984"/>
        <end position="996"/>
    </location>
</feature>
<dbReference type="InParanoid" id="A0A151ZH24"/>
<dbReference type="PANTHER" id="PTHR13018:SF80">
    <property type="entry name" value="CSC1_OSCA1-LIKE 7TM REGION DOMAIN-CONTAINING PROTEIN"/>
    <property type="match status" value="1"/>
</dbReference>
<dbReference type="GO" id="GO:0005227">
    <property type="term" value="F:calcium-activated cation channel activity"/>
    <property type="evidence" value="ECO:0007669"/>
    <property type="project" value="InterPro"/>
</dbReference>
<feature type="transmembrane region" description="Helical" evidence="2">
    <location>
        <begin position="523"/>
        <end position="544"/>
    </location>
</feature>
<keyword evidence="2" id="KW-0472">Membrane</keyword>
<organism evidence="3 4">
    <name type="scientific">Tieghemostelium lacteum</name>
    <name type="common">Slime mold</name>
    <name type="synonym">Dictyostelium lacteum</name>
    <dbReference type="NCBI Taxonomy" id="361077"/>
    <lineage>
        <taxon>Eukaryota</taxon>
        <taxon>Amoebozoa</taxon>
        <taxon>Evosea</taxon>
        <taxon>Eumycetozoa</taxon>
        <taxon>Dictyostelia</taxon>
        <taxon>Dictyosteliales</taxon>
        <taxon>Raperosteliaceae</taxon>
        <taxon>Tieghemostelium</taxon>
    </lineage>
</organism>
<dbReference type="FunCoup" id="A0A151ZH24">
    <property type="interactions" value="462"/>
</dbReference>
<feature type="compositionally biased region" description="Acidic residues" evidence="1">
    <location>
        <begin position="872"/>
        <end position="885"/>
    </location>
</feature>
<feature type="transmembrane region" description="Helical" evidence="2">
    <location>
        <begin position="656"/>
        <end position="680"/>
    </location>
</feature>
<dbReference type="Proteomes" id="UP000076078">
    <property type="component" value="Unassembled WGS sequence"/>
</dbReference>
<dbReference type="OrthoDB" id="18531at2759"/>
<feature type="region of interest" description="Disordered" evidence="1">
    <location>
        <begin position="976"/>
        <end position="996"/>
    </location>
</feature>
<keyword evidence="2" id="KW-1133">Transmembrane helix</keyword>
<feature type="transmembrane region" description="Helical" evidence="2">
    <location>
        <begin position="564"/>
        <end position="584"/>
    </location>
</feature>
<feature type="transmembrane region" description="Helical" evidence="2">
    <location>
        <begin position="211"/>
        <end position="237"/>
    </location>
</feature>
<accession>A0A151ZH24</accession>
<name>A0A151ZH24_TIELA</name>
<evidence type="ECO:0000313" key="4">
    <source>
        <dbReference type="Proteomes" id="UP000076078"/>
    </source>
</evidence>
<comment type="caution">
    <text evidence="3">The sequence shown here is derived from an EMBL/GenBank/DDBJ whole genome shotgun (WGS) entry which is preliminary data.</text>
</comment>
<sequence length="996" mass="114113">MTWVILKDNFNILENKRVHYLEDYNFNKDYWDANDNSSVNENPEDLNSDELKNLRGGAFTFKCVTTYDSGLYYLKQKSAFNTGFNKKTLGFNLTIQGENSETLVLVKEPAKTALSGQNFAVQPIIGYGRVEGLKSYGNIEPFIAKGPFGSKRNFIFSDQTPRINETDKTVHFGALTIIGVEGDYVIGFVDADTCEIVLVPFTIEIVYSRTVLFAMFGLALLISLLISLLSTTLYWFVNFKFSTKPLVTLWVSIQVPMAELIRKKGEALKMFFKFQHLLVLQSFIFAALSAVLLLPVTIKGDNDLYDIYRFSQANWNTESSYLYIYQVALGLLFVLYIFIYTRFNEERIFLSYDENHLVTERSVMLTGLPKSLIDCTILKEFLQTGYSKGIYSLSIILEKQFSNQDIVNDIKGDPDLIEDVINSEEGVNRQISSRNILENVGTILSSRTAFITFSCVSDAHLFKTQFSPMKWSWAKSISPVPPQDYKYEMNIKDWKAYEAPRLFDILWTKFHNPANYHKKYTTIILMIVLTLVAGGFSYGCAVLFSQQFSSHAIDIHSDAGVVIWVYLIYSLIPAGIILTINKLIPIFVKKIFDKSSIFVRSDLKVLTLIYTFVAQAISIVVAPTLSFIADNRMNPTSDYANNSFFYPINFMKSGGFFYSQFVILYSILTPFIDTTNFFTIMSKLLKKNKKCGGKDQKQPEQQENDFLFNSSVNLTTHYSNTLLLVLIVSCYGIIFPLLFVLLFIYCLVKYHFIKYVAVTTKTSVPKSDTYLVCGVQRCIWIIITLTFSFHFIYVIQFERYDVMLAYIFMLVIGFGRYIPSFSQSVCYTFCDGAVFPISSMFSKSHQDIVDEYSDDEDEKLPRDSSSSSSSSSDDENDIVVDVDDNQQDHPYVEDSKFDEIIRNEDDIKPMRQKQNLKQTILRLKQSYWSKISGTGMFSFSSLYKLPQSKPITIITYSSPFYKLACSECVISQDDEEFDKPYTDQDSDQDENFDDFD</sequence>
<keyword evidence="2" id="KW-0812">Transmembrane</keyword>
<dbReference type="GO" id="GO:0005886">
    <property type="term" value="C:plasma membrane"/>
    <property type="evidence" value="ECO:0007669"/>
    <property type="project" value="TreeGrafter"/>
</dbReference>
<dbReference type="EMBL" id="LODT01000028">
    <property type="protein sequence ID" value="KYQ93273.1"/>
    <property type="molecule type" value="Genomic_DNA"/>
</dbReference>
<evidence type="ECO:0000313" key="3">
    <source>
        <dbReference type="EMBL" id="KYQ93273.1"/>
    </source>
</evidence>